<proteinExistence type="predicted"/>
<accession>K1PF03</accession>
<dbReference type="InParanoid" id="K1PF03"/>
<gene>
    <name evidence="1" type="ORF">CGI_10006546</name>
</gene>
<dbReference type="AlphaFoldDB" id="K1PF03"/>
<protein>
    <submittedName>
        <fullName evidence="1">Uncharacterized protein</fullName>
    </submittedName>
</protein>
<evidence type="ECO:0000313" key="1">
    <source>
        <dbReference type="EMBL" id="EKC20143.1"/>
    </source>
</evidence>
<sequence>MSVQCWSNVVLPTTICSQPYNHKPTLFQLNNRVTFNCKKNGFHTFDVSINDTVLLEADYQQGYTKGQFEQCLGIDNNGDGVGKFSIKCTTQHRPVSSIKSSTASFKESSDVLNVKKEEYRTATRCDGTTKSEKHLYVDFSKINHPCSCTVTALFSGNITVMSWKVEHSECNNRVTVNNSVTFNCNDNKHSTFDVGINDSVLLVADFWQGNTSGEFKQCLGVGNHAVLASIATGGIVLAIALVICIIIIMNRMKLRTRTMNFALMLLVKTCMPRCLNKTTAIHLLQYKHRLMMMMDLWMFKIESTAVNQSNSMDDSKSNDRVCYATVKLA</sequence>
<dbReference type="EMBL" id="JH817577">
    <property type="protein sequence ID" value="EKC20143.1"/>
    <property type="molecule type" value="Genomic_DNA"/>
</dbReference>
<organism evidence="1">
    <name type="scientific">Magallana gigas</name>
    <name type="common">Pacific oyster</name>
    <name type="synonym">Crassostrea gigas</name>
    <dbReference type="NCBI Taxonomy" id="29159"/>
    <lineage>
        <taxon>Eukaryota</taxon>
        <taxon>Metazoa</taxon>
        <taxon>Spiralia</taxon>
        <taxon>Lophotrochozoa</taxon>
        <taxon>Mollusca</taxon>
        <taxon>Bivalvia</taxon>
        <taxon>Autobranchia</taxon>
        <taxon>Pteriomorphia</taxon>
        <taxon>Ostreida</taxon>
        <taxon>Ostreoidea</taxon>
        <taxon>Ostreidae</taxon>
        <taxon>Magallana</taxon>
    </lineage>
</organism>
<name>K1PF03_MAGGI</name>
<dbReference type="HOGENOM" id="CLU_845312_0_0_1"/>
<reference evidence="1" key="1">
    <citation type="journal article" date="2012" name="Nature">
        <title>The oyster genome reveals stress adaptation and complexity of shell formation.</title>
        <authorList>
            <person name="Zhang G."/>
            <person name="Fang X."/>
            <person name="Guo X."/>
            <person name="Li L."/>
            <person name="Luo R."/>
            <person name="Xu F."/>
            <person name="Yang P."/>
            <person name="Zhang L."/>
            <person name="Wang X."/>
            <person name="Qi H."/>
            <person name="Xiong Z."/>
            <person name="Que H."/>
            <person name="Xie Y."/>
            <person name="Holland P.W."/>
            <person name="Paps J."/>
            <person name="Zhu Y."/>
            <person name="Wu F."/>
            <person name="Chen Y."/>
            <person name="Wang J."/>
            <person name="Peng C."/>
            <person name="Meng J."/>
            <person name="Yang L."/>
            <person name="Liu J."/>
            <person name="Wen B."/>
            <person name="Zhang N."/>
            <person name="Huang Z."/>
            <person name="Zhu Q."/>
            <person name="Feng Y."/>
            <person name="Mount A."/>
            <person name="Hedgecock D."/>
            <person name="Xu Z."/>
            <person name="Liu Y."/>
            <person name="Domazet-Loso T."/>
            <person name="Du Y."/>
            <person name="Sun X."/>
            <person name="Zhang S."/>
            <person name="Liu B."/>
            <person name="Cheng P."/>
            <person name="Jiang X."/>
            <person name="Li J."/>
            <person name="Fan D."/>
            <person name="Wang W."/>
            <person name="Fu W."/>
            <person name="Wang T."/>
            <person name="Wang B."/>
            <person name="Zhang J."/>
            <person name="Peng Z."/>
            <person name="Li Y."/>
            <person name="Li N."/>
            <person name="Wang J."/>
            <person name="Chen M."/>
            <person name="He Y."/>
            <person name="Tan F."/>
            <person name="Song X."/>
            <person name="Zheng Q."/>
            <person name="Huang R."/>
            <person name="Yang H."/>
            <person name="Du X."/>
            <person name="Chen L."/>
            <person name="Yang M."/>
            <person name="Gaffney P.M."/>
            <person name="Wang S."/>
            <person name="Luo L."/>
            <person name="She Z."/>
            <person name="Ming Y."/>
            <person name="Huang W."/>
            <person name="Zhang S."/>
            <person name="Huang B."/>
            <person name="Zhang Y."/>
            <person name="Qu T."/>
            <person name="Ni P."/>
            <person name="Miao G."/>
            <person name="Wang J."/>
            <person name="Wang Q."/>
            <person name="Steinberg C.E."/>
            <person name="Wang H."/>
            <person name="Li N."/>
            <person name="Qian L."/>
            <person name="Zhang G."/>
            <person name="Li Y."/>
            <person name="Yang H."/>
            <person name="Liu X."/>
            <person name="Wang J."/>
            <person name="Yin Y."/>
            <person name="Wang J."/>
        </authorList>
    </citation>
    <scope>NUCLEOTIDE SEQUENCE [LARGE SCALE GENOMIC DNA]</scope>
    <source>
        <strain evidence="1">05x7-T-G4-1.051#20</strain>
    </source>
</reference>